<proteinExistence type="predicted"/>
<dbReference type="PANTHER" id="PTHR14332:SF3">
    <property type="entry name" value="DISRUPTED IN SCHIZOPHRENIA 1 PROTEIN"/>
    <property type="match status" value="1"/>
</dbReference>
<reference evidence="3" key="1">
    <citation type="submission" date="2023-06" db="EMBL/GenBank/DDBJ databases">
        <title>Reference genome for the Northern bat (Eptesicus nilssonii), a most northern bat species.</title>
        <authorList>
            <person name="Laine V.N."/>
            <person name="Pulliainen A.T."/>
            <person name="Lilley T.M."/>
        </authorList>
    </citation>
    <scope>NUCLEOTIDE SEQUENCE</scope>
    <source>
        <strain evidence="3">BLF_Eptnil</strain>
        <tissue evidence="3">Kidney</tissue>
    </source>
</reference>
<keyword evidence="4" id="KW-1185">Reference proteome</keyword>
<comment type="caution">
    <text evidence="3">The sequence shown here is derived from an EMBL/GenBank/DDBJ whole genome shotgun (WGS) entry which is preliminary data.</text>
</comment>
<evidence type="ECO:0000256" key="2">
    <source>
        <dbReference type="SAM" id="MobiDB-lite"/>
    </source>
</evidence>
<feature type="coiled-coil region" evidence="1">
    <location>
        <begin position="324"/>
        <end position="351"/>
    </location>
</feature>
<evidence type="ECO:0000313" key="4">
    <source>
        <dbReference type="Proteomes" id="UP001177744"/>
    </source>
</evidence>
<organism evidence="3 4">
    <name type="scientific">Cnephaeus nilssonii</name>
    <name type="common">Northern bat</name>
    <name type="synonym">Eptesicus nilssonii</name>
    <dbReference type="NCBI Taxonomy" id="3371016"/>
    <lineage>
        <taxon>Eukaryota</taxon>
        <taxon>Metazoa</taxon>
        <taxon>Chordata</taxon>
        <taxon>Craniata</taxon>
        <taxon>Vertebrata</taxon>
        <taxon>Euteleostomi</taxon>
        <taxon>Mammalia</taxon>
        <taxon>Eutheria</taxon>
        <taxon>Laurasiatheria</taxon>
        <taxon>Chiroptera</taxon>
        <taxon>Yangochiroptera</taxon>
        <taxon>Vespertilionidae</taxon>
        <taxon>Cnephaeus</taxon>
    </lineage>
</organism>
<dbReference type="PANTHER" id="PTHR14332">
    <property type="entry name" value="DISRUPTED IN SCHIZOPHRENIA 1 PROTEIN"/>
    <property type="match status" value="1"/>
</dbReference>
<dbReference type="GO" id="GO:0005815">
    <property type="term" value="C:microtubule organizing center"/>
    <property type="evidence" value="ECO:0007669"/>
    <property type="project" value="TreeGrafter"/>
</dbReference>
<keyword evidence="1" id="KW-0175">Coiled coil</keyword>
<evidence type="ECO:0000256" key="1">
    <source>
        <dbReference type="SAM" id="Coils"/>
    </source>
</evidence>
<dbReference type="GO" id="GO:0005874">
    <property type="term" value="C:microtubule"/>
    <property type="evidence" value="ECO:0007669"/>
    <property type="project" value="TreeGrafter"/>
</dbReference>
<evidence type="ECO:0000313" key="3">
    <source>
        <dbReference type="EMBL" id="KAK1328011.1"/>
    </source>
</evidence>
<dbReference type="AlphaFoldDB" id="A0AA40HC96"/>
<accession>A0AA40HC96</accession>
<feature type="region of interest" description="Disordered" evidence="2">
    <location>
        <begin position="77"/>
        <end position="142"/>
    </location>
</feature>
<gene>
    <name evidence="3" type="ORF">QTO34_012433</name>
</gene>
<feature type="region of interest" description="Disordered" evidence="2">
    <location>
        <begin position="172"/>
        <end position="200"/>
    </location>
</feature>
<dbReference type="GO" id="GO:0060271">
    <property type="term" value="P:cilium assembly"/>
    <property type="evidence" value="ECO:0007669"/>
    <property type="project" value="TreeGrafter"/>
</dbReference>
<feature type="compositionally biased region" description="Low complexity" evidence="2">
    <location>
        <begin position="185"/>
        <end position="200"/>
    </location>
</feature>
<evidence type="ECO:0008006" key="5">
    <source>
        <dbReference type="Google" id="ProtNLM"/>
    </source>
</evidence>
<dbReference type="GO" id="GO:0045111">
    <property type="term" value="C:intermediate filament cytoskeleton"/>
    <property type="evidence" value="ECO:0007669"/>
    <property type="project" value="TreeGrafter"/>
</dbReference>
<dbReference type="SUPFAM" id="SSF46579">
    <property type="entry name" value="Prefoldin"/>
    <property type="match status" value="1"/>
</dbReference>
<dbReference type="EMBL" id="JAULJE010000024">
    <property type="protein sequence ID" value="KAK1328011.1"/>
    <property type="molecule type" value="Genomic_DNA"/>
</dbReference>
<sequence>MDRLRLLHVPRLGMEPATRACALTGNRTLTSWPPGLLATCGGIFSESAAGTDTSYMRSAAGPRLRFLSAALGASSRARGGACGEEPHQFASRARQRGLDPGGPRRGPEAGSPLPTSTAASTLAPGGPRGPVQTPARGTPGFSGVQFGAGTDCPAGCAGGAALGTLGCHLQGRSKGTRTEGRPAPEEASGPSVPSAPAGPPAAFTSSFSFIRLSLSSAGERGEAEGCPPAREAEDTGARAASPDGPRQDPGRLSPPFGLKAAQGPADSAWTPAGGPPLEGEPLSVLDAGAASSCSPDPPGCEGAAGRWDPLLRKCEPLLQGCLLSDRRRLEVNALRRKLQKLQEKAVEEEDYDKAEAFKHRLEDLEEGEEESGLRFQLPSRQPALRSLLVHLGAQAEAALRRAAQQPGGEDTQASLRMEPPAEDLPCVSVPRRDRLLQEKRQLQEEMEALQARMSVLAARDQQLRREMDLQQQLLRWQDCDLRPLLDGLTPGELQEVHQAARDALALAGQIPLPAGPPETIRSLQERVEPLNWSLKEIGAKVCGTQRLCGSLRRSLHEIEAQLPALLEAKMLAVSGSHFSTAKELAEEIGALTSERDGLEGLLARLAALSARHVAALGVVKADHGQLQRELDRRRAAHGKSLLEYS</sequence>
<feature type="coiled-coil region" evidence="1">
    <location>
        <begin position="432"/>
        <end position="466"/>
    </location>
</feature>
<feature type="region of interest" description="Disordered" evidence="2">
    <location>
        <begin position="218"/>
        <end position="281"/>
    </location>
</feature>
<dbReference type="InterPro" id="IPR026081">
    <property type="entry name" value="DISC1"/>
</dbReference>
<name>A0AA40HC96_CNENI</name>
<dbReference type="Proteomes" id="UP001177744">
    <property type="component" value="Unassembled WGS sequence"/>
</dbReference>
<dbReference type="GO" id="GO:0001764">
    <property type="term" value="P:neuron migration"/>
    <property type="evidence" value="ECO:0007669"/>
    <property type="project" value="TreeGrafter"/>
</dbReference>
<protein>
    <recommendedName>
        <fullName evidence="5">Disrupted in schizophrenia 1 protein</fullName>
    </recommendedName>
</protein>